<keyword evidence="2" id="KW-1185">Reference proteome</keyword>
<protein>
    <submittedName>
        <fullName evidence="1">Uncharacterized protein</fullName>
    </submittedName>
</protein>
<organism evidence="1 2">
    <name type="scientific">Daphnia pulex</name>
    <name type="common">Water flea</name>
    <dbReference type="NCBI Taxonomy" id="6669"/>
    <lineage>
        <taxon>Eukaryota</taxon>
        <taxon>Metazoa</taxon>
        <taxon>Ecdysozoa</taxon>
        <taxon>Arthropoda</taxon>
        <taxon>Crustacea</taxon>
        <taxon>Branchiopoda</taxon>
        <taxon>Diplostraca</taxon>
        <taxon>Cladocera</taxon>
        <taxon>Anomopoda</taxon>
        <taxon>Daphniidae</taxon>
        <taxon>Daphnia</taxon>
    </lineage>
</organism>
<accession>E9FUU1</accession>
<reference evidence="1 2" key="1">
    <citation type="journal article" date="2011" name="Science">
        <title>The ecoresponsive genome of Daphnia pulex.</title>
        <authorList>
            <person name="Colbourne J.K."/>
            <person name="Pfrender M.E."/>
            <person name="Gilbert D."/>
            <person name="Thomas W.K."/>
            <person name="Tucker A."/>
            <person name="Oakley T.H."/>
            <person name="Tokishita S."/>
            <person name="Aerts A."/>
            <person name="Arnold G.J."/>
            <person name="Basu M.K."/>
            <person name="Bauer D.J."/>
            <person name="Caceres C.E."/>
            <person name="Carmel L."/>
            <person name="Casola C."/>
            <person name="Choi J.H."/>
            <person name="Detter J.C."/>
            <person name="Dong Q."/>
            <person name="Dusheyko S."/>
            <person name="Eads B.D."/>
            <person name="Frohlich T."/>
            <person name="Geiler-Samerotte K.A."/>
            <person name="Gerlach D."/>
            <person name="Hatcher P."/>
            <person name="Jogdeo S."/>
            <person name="Krijgsveld J."/>
            <person name="Kriventseva E.V."/>
            <person name="Kultz D."/>
            <person name="Laforsch C."/>
            <person name="Lindquist E."/>
            <person name="Lopez J."/>
            <person name="Manak J.R."/>
            <person name="Muller J."/>
            <person name="Pangilinan J."/>
            <person name="Patwardhan R.P."/>
            <person name="Pitluck S."/>
            <person name="Pritham E.J."/>
            <person name="Rechtsteiner A."/>
            <person name="Rho M."/>
            <person name="Rogozin I.B."/>
            <person name="Sakarya O."/>
            <person name="Salamov A."/>
            <person name="Schaack S."/>
            <person name="Shapiro H."/>
            <person name="Shiga Y."/>
            <person name="Skalitzky C."/>
            <person name="Smith Z."/>
            <person name="Souvorov A."/>
            <person name="Sung W."/>
            <person name="Tang Z."/>
            <person name="Tsuchiya D."/>
            <person name="Tu H."/>
            <person name="Vos H."/>
            <person name="Wang M."/>
            <person name="Wolf Y.I."/>
            <person name="Yamagata H."/>
            <person name="Yamada T."/>
            <person name="Ye Y."/>
            <person name="Shaw J.R."/>
            <person name="Andrews J."/>
            <person name="Crease T.J."/>
            <person name="Tang H."/>
            <person name="Lucas S.M."/>
            <person name="Robertson H.M."/>
            <person name="Bork P."/>
            <person name="Koonin E.V."/>
            <person name="Zdobnov E.M."/>
            <person name="Grigoriev I.V."/>
            <person name="Lynch M."/>
            <person name="Boore J.L."/>
        </authorList>
    </citation>
    <scope>NUCLEOTIDE SEQUENCE [LARGE SCALE GENOMIC DNA]</scope>
</reference>
<evidence type="ECO:0000313" key="1">
    <source>
        <dbReference type="EMBL" id="EFX88862.1"/>
    </source>
</evidence>
<gene>
    <name evidence="1" type="ORF">DAPPUDRAFT_311151</name>
</gene>
<dbReference type="Proteomes" id="UP000000305">
    <property type="component" value="Unassembled WGS sequence"/>
</dbReference>
<dbReference type="KEGG" id="dpx:DAPPUDRAFT_311151"/>
<sequence>MAPKLFRKVFYLIRLHHLNYYHKIPWFWMVLEDSLQICNMDWAILSVGHEHSANQCPQKTSKSLTVESLAKPPLRIKANNIDVQQAQFL</sequence>
<evidence type="ECO:0000313" key="2">
    <source>
        <dbReference type="Proteomes" id="UP000000305"/>
    </source>
</evidence>
<dbReference type="EMBL" id="GL732525">
    <property type="protein sequence ID" value="EFX88862.1"/>
    <property type="molecule type" value="Genomic_DNA"/>
</dbReference>
<dbReference type="HOGENOM" id="CLU_2457050_0_0_1"/>
<proteinExistence type="predicted"/>
<name>E9FUU1_DAPPU</name>
<dbReference type="AlphaFoldDB" id="E9FUU1"/>
<dbReference type="InParanoid" id="E9FUU1"/>